<dbReference type="RefSeq" id="WP_188371164.1">
    <property type="nucleotide sequence ID" value="NZ_BMFH01000002.1"/>
</dbReference>
<dbReference type="Pfam" id="PF07715">
    <property type="entry name" value="Plug"/>
    <property type="match status" value="1"/>
</dbReference>
<evidence type="ECO:0000313" key="15">
    <source>
        <dbReference type="Proteomes" id="UP000625780"/>
    </source>
</evidence>
<evidence type="ECO:0000256" key="3">
    <source>
        <dbReference type="ARBA" id="ARBA00022452"/>
    </source>
</evidence>
<evidence type="ECO:0000256" key="4">
    <source>
        <dbReference type="ARBA" id="ARBA00022692"/>
    </source>
</evidence>
<evidence type="ECO:0000256" key="5">
    <source>
        <dbReference type="ARBA" id="ARBA00022729"/>
    </source>
</evidence>
<dbReference type="InterPro" id="IPR039426">
    <property type="entry name" value="TonB-dep_rcpt-like"/>
</dbReference>
<keyword evidence="9 10" id="KW-0998">Cell outer membrane</keyword>
<dbReference type="Pfam" id="PF00593">
    <property type="entry name" value="TonB_dep_Rec_b-barrel"/>
    <property type="match status" value="1"/>
</dbReference>
<comment type="similarity">
    <text evidence="10 11">Belongs to the TonB-dependent receptor family.</text>
</comment>
<keyword evidence="2 10" id="KW-0813">Transport</keyword>
<evidence type="ECO:0000256" key="6">
    <source>
        <dbReference type="ARBA" id="ARBA00023077"/>
    </source>
</evidence>
<keyword evidence="6 11" id="KW-0798">TonB box</keyword>
<evidence type="ECO:0000256" key="1">
    <source>
        <dbReference type="ARBA" id="ARBA00004571"/>
    </source>
</evidence>
<organism evidence="14 15">
    <name type="scientific">Muriicola marianensis</name>
    <dbReference type="NCBI Taxonomy" id="1324801"/>
    <lineage>
        <taxon>Bacteria</taxon>
        <taxon>Pseudomonadati</taxon>
        <taxon>Bacteroidota</taxon>
        <taxon>Flavobacteriia</taxon>
        <taxon>Flavobacteriales</taxon>
        <taxon>Flavobacteriaceae</taxon>
        <taxon>Muriicola</taxon>
    </lineage>
</organism>
<feature type="domain" description="TonB-dependent receptor plug" evidence="13">
    <location>
        <begin position="52"/>
        <end position="156"/>
    </location>
</feature>
<keyword evidence="5" id="KW-0732">Signal</keyword>
<dbReference type="InterPro" id="IPR037066">
    <property type="entry name" value="Plug_dom_sf"/>
</dbReference>
<reference evidence="15" key="1">
    <citation type="journal article" date="2019" name="Int. J. Syst. Evol. Microbiol.">
        <title>The Global Catalogue of Microorganisms (GCM) 10K type strain sequencing project: providing services to taxonomists for standard genome sequencing and annotation.</title>
        <authorList>
            <consortium name="The Broad Institute Genomics Platform"/>
            <consortium name="The Broad Institute Genome Sequencing Center for Infectious Disease"/>
            <person name="Wu L."/>
            <person name="Ma J."/>
        </authorList>
    </citation>
    <scope>NUCLEOTIDE SEQUENCE [LARGE SCALE GENOMIC DNA]</scope>
    <source>
        <strain evidence="15">CGMCC 1.12606</strain>
    </source>
</reference>
<keyword evidence="3 10" id="KW-1134">Transmembrane beta strand</keyword>
<evidence type="ECO:0000256" key="9">
    <source>
        <dbReference type="ARBA" id="ARBA00023237"/>
    </source>
</evidence>
<keyword evidence="7 10" id="KW-0472">Membrane</keyword>
<dbReference type="Gene3D" id="2.170.130.10">
    <property type="entry name" value="TonB-dependent receptor, plug domain"/>
    <property type="match status" value="1"/>
</dbReference>
<comment type="subcellular location">
    <subcellularLocation>
        <location evidence="1 10">Cell outer membrane</location>
        <topology evidence="1 10">Multi-pass membrane protein</topology>
    </subcellularLocation>
</comment>
<protein>
    <submittedName>
        <fullName evidence="14">TonB-dependent receptor</fullName>
    </submittedName>
</protein>
<keyword evidence="8 14" id="KW-0675">Receptor</keyword>
<evidence type="ECO:0000259" key="13">
    <source>
        <dbReference type="Pfam" id="PF07715"/>
    </source>
</evidence>
<evidence type="ECO:0000256" key="8">
    <source>
        <dbReference type="ARBA" id="ARBA00023170"/>
    </source>
</evidence>
<feature type="domain" description="TonB-dependent receptor-like beta-barrel" evidence="12">
    <location>
        <begin position="180"/>
        <end position="667"/>
    </location>
</feature>
<dbReference type="PANTHER" id="PTHR30069">
    <property type="entry name" value="TONB-DEPENDENT OUTER MEMBRANE RECEPTOR"/>
    <property type="match status" value="1"/>
</dbReference>
<dbReference type="InterPro" id="IPR012910">
    <property type="entry name" value="Plug_dom"/>
</dbReference>
<keyword evidence="15" id="KW-1185">Reference proteome</keyword>
<dbReference type="Gene3D" id="2.40.170.20">
    <property type="entry name" value="TonB-dependent receptor, beta-barrel domain"/>
    <property type="match status" value="1"/>
</dbReference>
<sequence length="699" mass="79141">MILNKNYSAIIFFFFGLGWLSAQDQERQDSISVNPLEEVVVTATRTVRQMSSLPLPITLVDRKQLEQTGVTRLNEILSEQTGIVMTPDATIGGGEGVQIQGIASDYVMVLIDGVPVVGRSSGNLDLSRLAVGNIRQVEVVKGPSSSLFGSEALGGVINIITEKPSSDKISTQLSHRTATFNNQNTTVNVSQRKGDFSYTLFIDRLSTDGYDLAPQDEGQTINPYYNYTLNGRMTYKVNGQWNIFASARYFYQEFDTSPDVSLETDNNIHVRVDHNPGEKHKLQYELYYTRYTTDERTSDPIDPELFVENDFDQRLFRPEIRYNFSPRDGQTLTTGAGYNFETLDRSLFREQVRFDSRYLFAQYDFSPFEKLNVIAGARFDNHSVYNSQLSPKISARYTVSPAIALKGSVGSGFKAPDFRQLYLDFNNVSGGGYSVFGKEVEAAGIQRLQDNGELASLQVDPATLGEPLEAESSTGINLGVDYRKGSFSSSINYFQNDFRDLIDTRILATKTSGQGVFGYLNRERVRTQGLELDLQYRPVDRLKFSGGYQFLLAYDREAREEVERGEVFTRDPETNRTVRLEQADYFGLENRSRHTFNLKAFYEIPAWKANTNLRLTYRSRFGLTDRNGNGLLDEFDNSFVQGYALVNLSFEKEFYKHYRLQIGANNLLDFKGRNPLAAQDSELLINPGIQIFSKLNIQF</sequence>
<keyword evidence="4 10" id="KW-0812">Transmembrane</keyword>
<evidence type="ECO:0000259" key="12">
    <source>
        <dbReference type="Pfam" id="PF00593"/>
    </source>
</evidence>
<proteinExistence type="inferred from homology"/>
<dbReference type="CDD" id="cd01347">
    <property type="entry name" value="ligand_gated_channel"/>
    <property type="match status" value="1"/>
</dbReference>
<dbReference type="PROSITE" id="PS52016">
    <property type="entry name" value="TONB_DEPENDENT_REC_3"/>
    <property type="match status" value="1"/>
</dbReference>
<gene>
    <name evidence="14" type="ORF">GCM10011361_25620</name>
</gene>
<dbReference type="InterPro" id="IPR036942">
    <property type="entry name" value="Beta-barrel_TonB_sf"/>
</dbReference>
<evidence type="ECO:0000256" key="11">
    <source>
        <dbReference type="RuleBase" id="RU003357"/>
    </source>
</evidence>
<name>A0ABQ1R764_9FLAO</name>
<dbReference type="SUPFAM" id="SSF56935">
    <property type="entry name" value="Porins"/>
    <property type="match status" value="1"/>
</dbReference>
<comment type="caution">
    <text evidence="14">The sequence shown here is derived from an EMBL/GenBank/DDBJ whole genome shotgun (WGS) entry which is preliminary data.</text>
</comment>
<dbReference type="EMBL" id="BMFH01000002">
    <property type="protein sequence ID" value="GGD58052.1"/>
    <property type="molecule type" value="Genomic_DNA"/>
</dbReference>
<dbReference type="InterPro" id="IPR000531">
    <property type="entry name" value="Beta-barrel_TonB"/>
</dbReference>
<accession>A0ABQ1R764</accession>
<dbReference type="PANTHER" id="PTHR30069:SF29">
    <property type="entry name" value="HEMOGLOBIN AND HEMOGLOBIN-HAPTOGLOBIN-BINDING PROTEIN 1-RELATED"/>
    <property type="match status" value="1"/>
</dbReference>
<evidence type="ECO:0000256" key="2">
    <source>
        <dbReference type="ARBA" id="ARBA00022448"/>
    </source>
</evidence>
<evidence type="ECO:0000313" key="14">
    <source>
        <dbReference type="EMBL" id="GGD58052.1"/>
    </source>
</evidence>
<evidence type="ECO:0000256" key="10">
    <source>
        <dbReference type="PROSITE-ProRule" id="PRU01360"/>
    </source>
</evidence>
<dbReference type="Proteomes" id="UP000625780">
    <property type="component" value="Unassembled WGS sequence"/>
</dbReference>
<evidence type="ECO:0000256" key="7">
    <source>
        <dbReference type="ARBA" id="ARBA00023136"/>
    </source>
</evidence>